<accession>A0A3S3P7N5</accession>
<dbReference type="GO" id="GO:0016567">
    <property type="term" value="P:protein ubiquitination"/>
    <property type="evidence" value="ECO:0007669"/>
    <property type="project" value="TreeGrafter"/>
</dbReference>
<proteinExistence type="predicted"/>
<evidence type="ECO:0000256" key="3">
    <source>
        <dbReference type="ARBA" id="ARBA00022833"/>
    </source>
</evidence>
<keyword evidence="8" id="KW-1185">Reference proteome</keyword>
<gene>
    <name evidence="7" type="ORF">B4U79_12624</name>
</gene>
<keyword evidence="2 4" id="KW-0863">Zinc-finger</keyword>
<name>A0A3S3P7N5_9ACAR</name>
<dbReference type="GO" id="GO:0008270">
    <property type="term" value="F:zinc ion binding"/>
    <property type="evidence" value="ECO:0007669"/>
    <property type="project" value="UniProtKB-KW"/>
</dbReference>
<dbReference type="OrthoDB" id="1714475at2759"/>
<dbReference type="GO" id="GO:0061630">
    <property type="term" value="F:ubiquitin protein ligase activity"/>
    <property type="evidence" value="ECO:0007669"/>
    <property type="project" value="TreeGrafter"/>
</dbReference>
<dbReference type="AlphaFoldDB" id="A0A3S3P7N5"/>
<dbReference type="SMART" id="SM00184">
    <property type="entry name" value="RING"/>
    <property type="match status" value="1"/>
</dbReference>
<feature type="region of interest" description="Disordered" evidence="5">
    <location>
        <begin position="1"/>
        <end position="76"/>
    </location>
</feature>
<sequence>MYNVTPFTDDSNERKSESPSRKRRRISVNALLDSQHGGNLSPPVRERTAHHSTNDHHLAVERTLRGRGRSSENVSGRRHALMNGVNSYNGNGSNGAPLIIDRCNTPRSRKSPIVRRCRVYSRNSPPLTPIQQNNGCHSSSLSAYPPIFATQSSIGSSCIRDEQMNFVTANDLNALPLHPSVTGILPNNNHHLYNGSLFSPNVNSSNIVNGIHSGARPPSRPQPPNMNVAAPSVCVCCVHQLRLPPNPQIPSSGGGYPLLSPLGSRRFSANVQQSGHLLSPTLTSISRRPQSAVHFGEPLAVHSHDLDSGRYQRAHPNQIPLNIATLAYHQMPAPQAVVAPRSPLMPCSQANNPLVFNSDSIQNAYLCSNYPRPRLSPPIRSFRCANRRWQRSNLANSGPPSVASQPSQTPHFSSIPTAQLSPSSQGYMFHVLAAMLANPQIPGMVHGYPHIGADFIRNSNTPESENYEALLNLAERLGEAKPRGLQKRDIEQLPSYRFNLVNVHESDQVTCVVCMCDFEARQLLRVLPCSHEFHARCVDKWLKTNRTCPICRGDATPNNGSESE</sequence>
<dbReference type="Pfam" id="PF13639">
    <property type="entry name" value="zf-RING_2"/>
    <property type="match status" value="1"/>
</dbReference>
<dbReference type="Gene3D" id="3.30.40.10">
    <property type="entry name" value="Zinc/RING finger domain, C3HC4 (zinc finger)"/>
    <property type="match status" value="1"/>
</dbReference>
<dbReference type="PANTHER" id="PTHR46171:SF3">
    <property type="entry name" value="GH10160P"/>
    <property type="match status" value="1"/>
</dbReference>
<evidence type="ECO:0000256" key="2">
    <source>
        <dbReference type="ARBA" id="ARBA00022771"/>
    </source>
</evidence>
<dbReference type="InterPro" id="IPR013083">
    <property type="entry name" value="Znf_RING/FYVE/PHD"/>
</dbReference>
<feature type="compositionally biased region" description="Basic and acidic residues" evidence="5">
    <location>
        <begin position="44"/>
        <end position="64"/>
    </location>
</feature>
<feature type="region of interest" description="Disordered" evidence="5">
    <location>
        <begin position="393"/>
        <end position="418"/>
    </location>
</feature>
<evidence type="ECO:0000313" key="7">
    <source>
        <dbReference type="EMBL" id="RWS13938.1"/>
    </source>
</evidence>
<evidence type="ECO:0000256" key="5">
    <source>
        <dbReference type="SAM" id="MobiDB-lite"/>
    </source>
</evidence>
<feature type="domain" description="RING-type" evidence="6">
    <location>
        <begin position="511"/>
        <end position="552"/>
    </location>
</feature>
<dbReference type="PROSITE" id="PS50089">
    <property type="entry name" value="ZF_RING_2"/>
    <property type="match status" value="1"/>
</dbReference>
<reference evidence="7 8" key="1">
    <citation type="journal article" date="2018" name="Gigascience">
        <title>Genomes of trombidid mites reveal novel predicted allergens and laterally-transferred genes associated with secondary metabolism.</title>
        <authorList>
            <person name="Dong X."/>
            <person name="Chaisiri K."/>
            <person name="Xia D."/>
            <person name="Armstrong S.D."/>
            <person name="Fang Y."/>
            <person name="Donnelly M.J."/>
            <person name="Kadowaki T."/>
            <person name="McGarry J.W."/>
            <person name="Darby A.C."/>
            <person name="Makepeace B.L."/>
        </authorList>
    </citation>
    <scope>NUCLEOTIDE SEQUENCE [LARGE SCALE GENOMIC DNA]</scope>
    <source>
        <strain evidence="7">UoL-WK</strain>
    </source>
</reference>
<dbReference type="EMBL" id="NCKU01000842">
    <property type="protein sequence ID" value="RWS13938.1"/>
    <property type="molecule type" value="Genomic_DNA"/>
</dbReference>
<dbReference type="Proteomes" id="UP000285301">
    <property type="component" value="Unassembled WGS sequence"/>
</dbReference>
<organism evidence="7 8">
    <name type="scientific">Dinothrombium tinctorium</name>
    <dbReference type="NCBI Taxonomy" id="1965070"/>
    <lineage>
        <taxon>Eukaryota</taxon>
        <taxon>Metazoa</taxon>
        <taxon>Ecdysozoa</taxon>
        <taxon>Arthropoda</taxon>
        <taxon>Chelicerata</taxon>
        <taxon>Arachnida</taxon>
        <taxon>Acari</taxon>
        <taxon>Acariformes</taxon>
        <taxon>Trombidiformes</taxon>
        <taxon>Prostigmata</taxon>
        <taxon>Anystina</taxon>
        <taxon>Parasitengona</taxon>
        <taxon>Trombidioidea</taxon>
        <taxon>Trombidiidae</taxon>
        <taxon>Dinothrombium</taxon>
    </lineage>
</organism>
<keyword evidence="1" id="KW-0479">Metal-binding</keyword>
<dbReference type="SUPFAM" id="SSF57850">
    <property type="entry name" value="RING/U-box"/>
    <property type="match status" value="1"/>
</dbReference>
<dbReference type="InterPro" id="IPR001841">
    <property type="entry name" value="Znf_RING"/>
</dbReference>
<evidence type="ECO:0000313" key="8">
    <source>
        <dbReference type="Proteomes" id="UP000285301"/>
    </source>
</evidence>
<feature type="compositionally biased region" description="Basic and acidic residues" evidence="5">
    <location>
        <begin position="11"/>
        <end position="20"/>
    </location>
</feature>
<dbReference type="STRING" id="1965070.A0A3S3P7N5"/>
<evidence type="ECO:0000259" key="6">
    <source>
        <dbReference type="PROSITE" id="PS50089"/>
    </source>
</evidence>
<comment type="caution">
    <text evidence="7">The sequence shown here is derived from an EMBL/GenBank/DDBJ whole genome shotgun (WGS) entry which is preliminary data.</text>
</comment>
<evidence type="ECO:0000256" key="4">
    <source>
        <dbReference type="PROSITE-ProRule" id="PRU00175"/>
    </source>
</evidence>
<dbReference type="PANTHER" id="PTHR46171">
    <property type="entry name" value="GH10160P"/>
    <property type="match status" value="1"/>
</dbReference>
<keyword evidence="3" id="KW-0862">Zinc</keyword>
<dbReference type="FunFam" id="3.30.40.10:FF:000024">
    <property type="entry name" value="RING finger protein 44 isoform X1"/>
    <property type="match status" value="1"/>
</dbReference>
<evidence type="ECO:0000256" key="1">
    <source>
        <dbReference type="ARBA" id="ARBA00022723"/>
    </source>
</evidence>
<protein>
    <submittedName>
        <fullName evidence="7">E3 ubiquitin-protein ligase RNF38-like protein</fullName>
    </submittedName>
</protein>